<dbReference type="EMBL" id="JADIND010000178">
    <property type="protein sequence ID" value="MBO8431319.1"/>
    <property type="molecule type" value="Genomic_DNA"/>
</dbReference>
<evidence type="ECO:0000256" key="1">
    <source>
        <dbReference type="ARBA" id="ARBA00022598"/>
    </source>
</evidence>
<dbReference type="PANTHER" id="PTHR12835:SF5">
    <property type="entry name" value="BIOTIN--PROTEIN LIGASE"/>
    <property type="match status" value="1"/>
</dbReference>
<dbReference type="CDD" id="cd16442">
    <property type="entry name" value="BPL"/>
    <property type="match status" value="1"/>
</dbReference>
<feature type="domain" description="BPL/LPL catalytic" evidence="2">
    <location>
        <begin position="1"/>
        <end position="178"/>
    </location>
</feature>
<dbReference type="Pfam" id="PF03099">
    <property type="entry name" value="BPL_LplA_LipB"/>
    <property type="match status" value="1"/>
</dbReference>
<comment type="caution">
    <text evidence="3">The sequence shown here is derived from an EMBL/GenBank/DDBJ whole genome shotgun (WGS) entry which is preliminary data.</text>
</comment>
<dbReference type="InterPro" id="IPR045864">
    <property type="entry name" value="aa-tRNA-synth_II/BPL/LPL"/>
</dbReference>
<dbReference type="Proteomes" id="UP000823632">
    <property type="component" value="Unassembled WGS sequence"/>
</dbReference>
<dbReference type="PANTHER" id="PTHR12835">
    <property type="entry name" value="BIOTIN PROTEIN LIGASE"/>
    <property type="match status" value="1"/>
</dbReference>
<proteinExistence type="predicted"/>
<dbReference type="GO" id="GO:0005737">
    <property type="term" value="C:cytoplasm"/>
    <property type="evidence" value="ECO:0007669"/>
    <property type="project" value="TreeGrafter"/>
</dbReference>
<accession>A0A9D9DP85</accession>
<evidence type="ECO:0000313" key="3">
    <source>
        <dbReference type="EMBL" id="MBO8431319.1"/>
    </source>
</evidence>
<keyword evidence="1 3" id="KW-0436">Ligase</keyword>
<sequence>MNKVYLEEVDSTNLYAKQNIADFQDGTIIHALSQTSGRGRFERKWIDFGKGNLFLTFVLKPSSDFKSLYSNLTQYLSVKLCKLLENEGLTPQIKWPNDVLINGKKIAGILSETVMSGSALKGIVLGIGVNLSASEDQVSAIKERKVTALNLELNKTPDLELFRDNLCFEFFKDYNNFLSKGFIFIKDDYISRACFLNKKVCVKVFNKEVSGEAVDVTDNGELVLLSNGEKSVLTIGDIL</sequence>
<reference evidence="3" key="2">
    <citation type="journal article" date="2021" name="PeerJ">
        <title>Extensive microbial diversity within the chicken gut microbiome revealed by metagenomics and culture.</title>
        <authorList>
            <person name="Gilroy R."/>
            <person name="Ravi A."/>
            <person name="Getino M."/>
            <person name="Pursley I."/>
            <person name="Horton D.L."/>
            <person name="Alikhan N.F."/>
            <person name="Baker D."/>
            <person name="Gharbi K."/>
            <person name="Hall N."/>
            <person name="Watson M."/>
            <person name="Adriaenssens E.M."/>
            <person name="Foster-Nyarko E."/>
            <person name="Jarju S."/>
            <person name="Secka A."/>
            <person name="Antonio M."/>
            <person name="Oren A."/>
            <person name="Chaudhuri R.R."/>
            <person name="La Ragione R."/>
            <person name="Hildebrand F."/>
            <person name="Pallen M.J."/>
        </authorList>
    </citation>
    <scope>NUCLEOTIDE SEQUENCE</scope>
    <source>
        <strain evidence="3">10192</strain>
    </source>
</reference>
<dbReference type="SUPFAM" id="SSF55681">
    <property type="entry name" value="Class II aaRS and biotin synthetases"/>
    <property type="match status" value="1"/>
</dbReference>
<dbReference type="GO" id="GO:0004077">
    <property type="term" value="F:biotin--[biotin carboxyl-carrier protein] ligase activity"/>
    <property type="evidence" value="ECO:0007669"/>
    <property type="project" value="UniProtKB-EC"/>
</dbReference>
<evidence type="ECO:0000259" key="2">
    <source>
        <dbReference type="PROSITE" id="PS51733"/>
    </source>
</evidence>
<dbReference type="Gene3D" id="2.30.30.100">
    <property type="match status" value="1"/>
</dbReference>
<dbReference type="Gene3D" id="3.30.930.10">
    <property type="entry name" value="Bira Bifunctional Protein, Domain 2"/>
    <property type="match status" value="1"/>
</dbReference>
<reference evidence="3" key="1">
    <citation type="submission" date="2020-10" db="EMBL/GenBank/DDBJ databases">
        <authorList>
            <person name="Gilroy R."/>
        </authorList>
    </citation>
    <scope>NUCLEOTIDE SEQUENCE</scope>
    <source>
        <strain evidence="3">10192</strain>
    </source>
</reference>
<organism evidence="3 4">
    <name type="scientific">Candidatus Scatousia excrementipullorum</name>
    <dbReference type="NCBI Taxonomy" id="2840936"/>
    <lineage>
        <taxon>Bacteria</taxon>
        <taxon>Candidatus Scatousia</taxon>
    </lineage>
</organism>
<name>A0A9D9DP85_9BACT</name>
<evidence type="ECO:0000313" key="4">
    <source>
        <dbReference type="Proteomes" id="UP000823632"/>
    </source>
</evidence>
<dbReference type="InterPro" id="IPR004143">
    <property type="entry name" value="BPL_LPL_catalytic"/>
</dbReference>
<dbReference type="NCBIfam" id="TIGR00121">
    <property type="entry name" value="birA_ligase"/>
    <property type="match status" value="1"/>
</dbReference>
<dbReference type="PROSITE" id="PS51733">
    <property type="entry name" value="BPL_LPL_CATALYTIC"/>
    <property type="match status" value="1"/>
</dbReference>
<gene>
    <name evidence="3" type="ORF">IAC76_08025</name>
</gene>
<dbReference type="AlphaFoldDB" id="A0A9D9DP85"/>
<dbReference type="InterPro" id="IPR004408">
    <property type="entry name" value="Biotin_CoA_COase_ligase"/>
</dbReference>
<protein>
    <submittedName>
        <fullName evidence="3">Biotin--[acetyl-CoA-carboxylase] ligase</fullName>
        <ecNumber evidence="3">6.3.4.15</ecNumber>
    </submittedName>
</protein>
<dbReference type="EC" id="6.3.4.15" evidence="3"/>